<dbReference type="PROSITE" id="PS51761">
    <property type="entry name" value="GH11_3"/>
    <property type="match status" value="1"/>
</dbReference>
<evidence type="ECO:0000256" key="3">
    <source>
        <dbReference type="ARBA" id="ARBA00007792"/>
    </source>
</evidence>
<dbReference type="AlphaFoldDB" id="A0A081XZT6"/>
<dbReference type="SUPFAM" id="SSF49384">
    <property type="entry name" value="Carbohydrate-binding domain"/>
    <property type="match status" value="1"/>
</dbReference>
<dbReference type="PANTHER" id="PTHR46828">
    <property type="entry name" value="ENDO-1,4-BETA-XYLANASE A-RELATED"/>
    <property type="match status" value="1"/>
</dbReference>
<proteinExistence type="inferred from homology"/>
<dbReference type="GO" id="GO:0045493">
    <property type="term" value="P:xylan catabolic process"/>
    <property type="evidence" value="ECO:0007669"/>
    <property type="project" value="UniProtKB-UniRule"/>
</dbReference>
<dbReference type="Gene3D" id="2.60.40.290">
    <property type="match status" value="1"/>
</dbReference>
<dbReference type="InterPro" id="IPR013319">
    <property type="entry name" value="GH11/12"/>
</dbReference>
<evidence type="ECO:0000256" key="12">
    <source>
        <dbReference type="RuleBase" id="RU362015"/>
    </source>
</evidence>
<protein>
    <recommendedName>
        <fullName evidence="4 11">Endo-1,4-beta-xylanase</fullName>
        <ecNumber evidence="4 11">3.2.1.8</ecNumber>
    </recommendedName>
</protein>
<keyword evidence="6 13" id="KW-0732">Signal</keyword>
<evidence type="ECO:0000256" key="9">
    <source>
        <dbReference type="ARBA" id="ARBA00023295"/>
    </source>
</evidence>
<dbReference type="InterPro" id="IPR012291">
    <property type="entry name" value="CBM2_carb-bd_dom_sf"/>
</dbReference>
<dbReference type="GO" id="GO:0030247">
    <property type="term" value="F:polysaccharide binding"/>
    <property type="evidence" value="ECO:0007669"/>
    <property type="project" value="UniProtKB-UniRule"/>
</dbReference>
<dbReference type="STRING" id="55952.BU52_03140"/>
<dbReference type="SUPFAM" id="SSF49899">
    <property type="entry name" value="Concanavalin A-like lectins/glucanases"/>
    <property type="match status" value="1"/>
</dbReference>
<dbReference type="OrthoDB" id="9763050at2"/>
<dbReference type="Pfam" id="PF00457">
    <property type="entry name" value="Glyco_hydro_11"/>
    <property type="match status" value="1"/>
</dbReference>
<evidence type="ECO:0000313" key="17">
    <source>
        <dbReference type="Proteomes" id="UP000028341"/>
    </source>
</evidence>
<sequence>MNVSAPPEARRRGRLLLGVRSVWTIALAAVTALLLTATTATAAVTTNQTGTHNGWWYSFWTDAQGTVSMDLGSGGNYSTRWSNTGNFVAGKGWSTGGRKTVNYSGSFNPSGNAYLTLYGWTTSPLIEYYIVDNWGTYRPTGEYKGTVTTDGGTYDIYKTTRYNAPSIEGTRTFDQYWSVRQSKRTGGTITSGNHFDAWAGKGMNLGNHNYMIMATEGYQSSGSSNITVSEGSGGGGGGGGDTGGCTATLSAGEKFGDRYNLNVSVTGSSNWTVTMKVPSPAKVSSTWNVSASYPDAQTLVARPNGSGNTWGATIQTNGNWTWPTVSCSAG</sequence>
<dbReference type="GO" id="GO:0031176">
    <property type="term" value="F:endo-1,4-beta-xylanase activity"/>
    <property type="evidence" value="ECO:0007669"/>
    <property type="project" value="UniProtKB-UniRule"/>
</dbReference>
<evidence type="ECO:0000256" key="7">
    <source>
        <dbReference type="ARBA" id="ARBA00022801"/>
    </source>
</evidence>
<dbReference type="RefSeq" id="WP_037927339.1">
    <property type="nucleotide sequence ID" value="NZ_JBFADL010000048.1"/>
</dbReference>
<dbReference type="PROSITE" id="PS00776">
    <property type="entry name" value="GH11_1"/>
    <property type="match status" value="1"/>
</dbReference>
<dbReference type="InterPro" id="IPR013320">
    <property type="entry name" value="ConA-like_dom_sf"/>
</dbReference>
<feature type="signal peptide" evidence="13">
    <location>
        <begin position="1"/>
        <end position="42"/>
    </location>
</feature>
<dbReference type="PANTHER" id="PTHR46828:SF2">
    <property type="entry name" value="ENDO-1,4-BETA-XYLANASE A-RELATED"/>
    <property type="match status" value="1"/>
</dbReference>
<evidence type="ECO:0000256" key="8">
    <source>
        <dbReference type="ARBA" id="ARBA00023277"/>
    </source>
</evidence>
<dbReference type="eggNOG" id="COG0726">
    <property type="taxonomic scope" value="Bacteria"/>
</dbReference>
<dbReference type="InterPro" id="IPR033119">
    <property type="entry name" value="GH11_AS_2"/>
</dbReference>
<feature type="domain" description="GH11" evidence="15">
    <location>
        <begin position="43"/>
        <end position="229"/>
    </location>
</feature>
<feature type="domain" description="CBM2" evidence="14">
    <location>
        <begin position="238"/>
        <end position="330"/>
    </location>
</feature>
<dbReference type="SMART" id="SM00637">
    <property type="entry name" value="CBD_II"/>
    <property type="match status" value="1"/>
</dbReference>
<organism evidence="16 17">
    <name type="scientific">Streptomyces toyocaensis</name>
    <dbReference type="NCBI Taxonomy" id="55952"/>
    <lineage>
        <taxon>Bacteria</taxon>
        <taxon>Bacillati</taxon>
        <taxon>Actinomycetota</taxon>
        <taxon>Actinomycetes</taxon>
        <taxon>Kitasatosporales</taxon>
        <taxon>Streptomycetaceae</taxon>
        <taxon>Streptomyces</taxon>
    </lineage>
</organism>
<evidence type="ECO:0000259" key="14">
    <source>
        <dbReference type="PROSITE" id="PS51173"/>
    </source>
</evidence>
<dbReference type="Gene3D" id="2.60.120.180">
    <property type="match status" value="1"/>
</dbReference>
<evidence type="ECO:0000256" key="13">
    <source>
        <dbReference type="SAM" id="SignalP"/>
    </source>
</evidence>
<keyword evidence="9 11" id="KW-0326">Glycosidase</keyword>
<comment type="similarity">
    <text evidence="3 11 12">Belongs to the glycosyl hydrolase 11 (cellulase G) family.</text>
</comment>
<evidence type="ECO:0000256" key="10">
    <source>
        <dbReference type="ARBA" id="ARBA00023326"/>
    </source>
</evidence>
<feature type="chain" id="PRO_5001767086" description="Endo-1,4-beta-xylanase" evidence="13">
    <location>
        <begin position="43"/>
        <end position="330"/>
    </location>
</feature>
<dbReference type="PROSITE" id="PS00777">
    <property type="entry name" value="GH11_2"/>
    <property type="match status" value="1"/>
</dbReference>
<evidence type="ECO:0000259" key="15">
    <source>
        <dbReference type="PROSITE" id="PS51761"/>
    </source>
</evidence>
<evidence type="ECO:0000313" key="16">
    <source>
        <dbReference type="EMBL" id="KES09059.1"/>
    </source>
</evidence>
<dbReference type="InterPro" id="IPR001919">
    <property type="entry name" value="CBD2"/>
</dbReference>
<name>A0A081XZT6_STRTO</name>
<dbReference type="UniPathway" id="UPA00114"/>
<dbReference type="InterPro" id="IPR008965">
    <property type="entry name" value="CBM2/CBM3_carb-bd_dom_sf"/>
</dbReference>
<dbReference type="PRINTS" id="PR00911">
    <property type="entry name" value="GLHYDRLASE11"/>
</dbReference>
<dbReference type="Proteomes" id="UP000028341">
    <property type="component" value="Unassembled WGS sequence"/>
</dbReference>
<comment type="pathway">
    <text evidence="2 11 12">Glycan degradation; xylan degradation.</text>
</comment>
<keyword evidence="17" id="KW-1185">Reference proteome</keyword>
<dbReference type="FunFam" id="2.60.120.180:FF:000001">
    <property type="entry name" value="Endo-1,4-beta-xylanase"/>
    <property type="match status" value="1"/>
</dbReference>
<dbReference type="EMBL" id="JFCB01000001">
    <property type="protein sequence ID" value="KES09059.1"/>
    <property type="molecule type" value="Genomic_DNA"/>
</dbReference>
<evidence type="ECO:0000256" key="6">
    <source>
        <dbReference type="ARBA" id="ARBA00022729"/>
    </source>
</evidence>
<evidence type="ECO:0000256" key="5">
    <source>
        <dbReference type="ARBA" id="ARBA00022651"/>
    </source>
</evidence>
<keyword evidence="5 11" id="KW-0858">Xylan degradation</keyword>
<keyword evidence="8 11" id="KW-0119">Carbohydrate metabolism</keyword>
<gene>
    <name evidence="16" type="ORF">BU52_03140</name>
</gene>
<dbReference type="PROSITE" id="PS51173">
    <property type="entry name" value="CBM2"/>
    <property type="match status" value="1"/>
</dbReference>
<keyword evidence="10 11" id="KW-0624">Polysaccharide degradation</keyword>
<evidence type="ECO:0000256" key="2">
    <source>
        <dbReference type="ARBA" id="ARBA00004851"/>
    </source>
</evidence>
<reference evidence="16 17" key="1">
    <citation type="submission" date="2014-02" db="EMBL/GenBank/DDBJ databases">
        <title>The genome announcement of Streptomyces toyocaensis NRRL15009.</title>
        <authorList>
            <person name="Hong H.-J."/>
            <person name="Kwun M.J."/>
        </authorList>
    </citation>
    <scope>NUCLEOTIDE SEQUENCE [LARGE SCALE GENOMIC DNA]</scope>
    <source>
        <strain evidence="16 17">NRRL 15009</strain>
    </source>
</reference>
<keyword evidence="7 11" id="KW-0378">Hydrolase</keyword>
<comment type="caution">
    <text evidence="16">The sequence shown here is derived from an EMBL/GenBank/DDBJ whole genome shotgun (WGS) entry which is preliminary data.</text>
</comment>
<feature type="active site" description="Nucleophile" evidence="11">
    <location>
        <position position="127"/>
    </location>
</feature>
<dbReference type="InterPro" id="IPR001137">
    <property type="entry name" value="Glyco_hydro_11"/>
</dbReference>
<evidence type="ECO:0000256" key="1">
    <source>
        <dbReference type="ARBA" id="ARBA00000681"/>
    </source>
</evidence>
<comment type="catalytic activity">
    <reaction evidence="1 11 12">
        <text>Endohydrolysis of (1-&gt;4)-beta-D-xylosidic linkages in xylans.</text>
        <dbReference type="EC" id="3.2.1.8"/>
    </reaction>
</comment>
<evidence type="ECO:0000256" key="11">
    <source>
        <dbReference type="PROSITE-ProRule" id="PRU01097"/>
    </source>
</evidence>
<dbReference type="InterPro" id="IPR033123">
    <property type="entry name" value="GH11_dom"/>
</dbReference>
<evidence type="ECO:0000256" key="4">
    <source>
        <dbReference type="ARBA" id="ARBA00012590"/>
    </source>
</evidence>
<feature type="active site" description="Proton donor" evidence="11">
    <location>
        <position position="216"/>
    </location>
</feature>
<dbReference type="EC" id="3.2.1.8" evidence="4 11"/>
<dbReference type="InterPro" id="IPR018208">
    <property type="entry name" value="GH11_AS_1"/>
</dbReference>
<accession>A0A081XZT6</accession>